<dbReference type="InterPro" id="IPR032466">
    <property type="entry name" value="Metal_Hydrolase"/>
</dbReference>
<evidence type="ECO:0000313" key="3">
    <source>
        <dbReference type="Proteomes" id="UP000613582"/>
    </source>
</evidence>
<dbReference type="EMBL" id="BMGH01000001">
    <property type="protein sequence ID" value="GGC95704.1"/>
    <property type="molecule type" value="Genomic_DNA"/>
</dbReference>
<dbReference type="Proteomes" id="UP000613582">
    <property type="component" value="Unassembled WGS sequence"/>
</dbReference>
<dbReference type="GO" id="GO:0006508">
    <property type="term" value="P:proteolysis"/>
    <property type="evidence" value="ECO:0007669"/>
    <property type="project" value="InterPro"/>
</dbReference>
<keyword evidence="1" id="KW-0812">Transmembrane</keyword>
<proteinExistence type="predicted"/>
<reference evidence="2" key="1">
    <citation type="journal article" date="2014" name="Int. J. Syst. Evol. Microbiol.">
        <title>Complete genome sequence of Corynebacterium casei LMG S-19264T (=DSM 44701T), isolated from a smear-ripened cheese.</title>
        <authorList>
            <consortium name="US DOE Joint Genome Institute (JGI-PGF)"/>
            <person name="Walter F."/>
            <person name="Albersmeier A."/>
            <person name="Kalinowski J."/>
            <person name="Ruckert C."/>
        </authorList>
    </citation>
    <scope>NUCLEOTIDE SEQUENCE</scope>
    <source>
        <strain evidence="2">CGMCC 1.12921</strain>
    </source>
</reference>
<dbReference type="PANTHER" id="PTHR10443">
    <property type="entry name" value="MICROSOMAL DIPEPTIDASE"/>
    <property type="match status" value="1"/>
</dbReference>
<keyword evidence="1" id="KW-0472">Membrane</keyword>
<keyword evidence="1" id="KW-1133">Transmembrane helix</keyword>
<evidence type="ECO:0000313" key="2">
    <source>
        <dbReference type="EMBL" id="GGC95704.1"/>
    </source>
</evidence>
<dbReference type="PANTHER" id="PTHR10443:SF12">
    <property type="entry name" value="DIPEPTIDASE"/>
    <property type="match status" value="1"/>
</dbReference>
<sequence length="397" mass="43275">MIAAMKLLLKLLGGLAVFLILGTLVVYWFVLPGIATNADRDMNPVVAHAPYDIAPDAAALHRTLNVADLHADTLLWMRDPRQRHDFGQTDLPRLREGAVALQVFSTVTKSPSGLNYETNEAGSDDITLLAIAQHWPMRTWGSIYERAAYQAQRLQEIERDDETFFIIRTRGDLAAMLAARQDNRAVMGGLLAMEGAHPLEGELANVDRLFGEGFRMMGLQHFFDNELGGSLHGISNDGLTGFGRAAVARALELGMVIDVARSSPAVVEDVLAMTDAPLVVSHTGIKSYCETKRNIPDELMARIAAGGGLIGIGYWEDVTCDASPLGIANVIFYAVEKFGVDHVALGSDFDGTVTTELDTSELAAITDRLLYLGMTTEDIRKVMGDNVLRYLSENLPE</sequence>
<protein>
    <submittedName>
        <fullName evidence="2">Dipeptidase</fullName>
    </submittedName>
</protein>
<organism evidence="2 3">
    <name type="scientific">Aquisalinus flavus</name>
    <dbReference type="NCBI Taxonomy" id="1526572"/>
    <lineage>
        <taxon>Bacteria</taxon>
        <taxon>Pseudomonadati</taxon>
        <taxon>Pseudomonadota</taxon>
        <taxon>Alphaproteobacteria</taxon>
        <taxon>Parvularculales</taxon>
        <taxon>Parvularculaceae</taxon>
        <taxon>Aquisalinus</taxon>
    </lineage>
</organism>
<evidence type="ECO:0000256" key="1">
    <source>
        <dbReference type="SAM" id="Phobius"/>
    </source>
</evidence>
<dbReference type="SUPFAM" id="SSF51556">
    <property type="entry name" value="Metallo-dependent hydrolases"/>
    <property type="match status" value="1"/>
</dbReference>
<keyword evidence="3" id="KW-1185">Reference proteome</keyword>
<comment type="caution">
    <text evidence="2">The sequence shown here is derived from an EMBL/GenBank/DDBJ whole genome shotgun (WGS) entry which is preliminary data.</text>
</comment>
<dbReference type="GO" id="GO:0070573">
    <property type="term" value="F:metallodipeptidase activity"/>
    <property type="evidence" value="ECO:0007669"/>
    <property type="project" value="InterPro"/>
</dbReference>
<dbReference type="Gene3D" id="3.20.20.140">
    <property type="entry name" value="Metal-dependent hydrolases"/>
    <property type="match status" value="1"/>
</dbReference>
<dbReference type="PROSITE" id="PS51365">
    <property type="entry name" value="RENAL_DIPEPTIDASE_2"/>
    <property type="match status" value="1"/>
</dbReference>
<dbReference type="Pfam" id="PF01244">
    <property type="entry name" value="Peptidase_M19"/>
    <property type="match status" value="1"/>
</dbReference>
<feature type="transmembrane region" description="Helical" evidence="1">
    <location>
        <begin position="7"/>
        <end position="30"/>
    </location>
</feature>
<dbReference type="AlphaFoldDB" id="A0A8J2V1A8"/>
<accession>A0A8J2V1A8</accession>
<gene>
    <name evidence="2" type="ORF">GCM10011342_00610</name>
</gene>
<name>A0A8J2V1A8_9PROT</name>
<dbReference type="InterPro" id="IPR008257">
    <property type="entry name" value="Pept_M19"/>
</dbReference>
<reference evidence="2" key="2">
    <citation type="submission" date="2020-09" db="EMBL/GenBank/DDBJ databases">
        <authorList>
            <person name="Sun Q."/>
            <person name="Zhou Y."/>
        </authorList>
    </citation>
    <scope>NUCLEOTIDE SEQUENCE</scope>
    <source>
        <strain evidence="2">CGMCC 1.12921</strain>
    </source>
</reference>